<evidence type="ECO:0000256" key="2">
    <source>
        <dbReference type="ARBA" id="ARBA00022705"/>
    </source>
</evidence>
<dbReference type="InterPro" id="IPR008591">
    <property type="entry name" value="GINS_Sld5"/>
</dbReference>
<dbReference type="Gene3D" id="1.20.58.1030">
    <property type="match status" value="1"/>
</dbReference>
<comment type="caution">
    <text evidence="7">The sequence shown here is derived from an EMBL/GenBank/DDBJ whole genome shotgun (WGS) entry which is preliminary data.</text>
</comment>
<evidence type="ECO:0000256" key="5">
    <source>
        <dbReference type="SAM" id="MobiDB-lite"/>
    </source>
</evidence>
<protein>
    <recommendedName>
        <fullName evidence="4">GINS complex subunit 4</fullName>
    </recommendedName>
</protein>
<feature type="domain" description="GINS subunit" evidence="6">
    <location>
        <begin position="141"/>
        <end position="211"/>
    </location>
</feature>
<dbReference type="Proteomes" id="UP000078046">
    <property type="component" value="Unassembled WGS sequence"/>
</dbReference>
<proteinExistence type="predicted"/>
<reference evidence="7 8" key="1">
    <citation type="submission" date="2016-04" db="EMBL/GenBank/DDBJ databases">
        <title>The genome of Intoshia linei affirms orthonectids as highly simplified spiralians.</title>
        <authorList>
            <person name="Mikhailov K.V."/>
            <person name="Slusarev G.S."/>
            <person name="Nikitin M.A."/>
            <person name="Logacheva M.D."/>
            <person name="Penin A."/>
            <person name="Aleoshin V."/>
            <person name="Panchin Y.V."/>
        </authorList>
    </citation>
    <scope>NUCLEOTIDE SEQUENCE [LARGE SCALE GENOMIC DNA]</scope>
    <source>
        <strain evidence="7">Intl2013</strain>
        <tissue evidence="7">Whole animal</tissue>
    </source>
</reference>
<evidence type="ECO:0000256" key="3">
    <source>
        <dbReference type="ARBA" id="ARBA00023242"/>
    </source>
</evidence>
<sequence length="288" mass="33465">MSENTETHDLNQEKKNEENTDSDNSLIHNINLETLPEFGTFQTTNVESQMFSPSNSLIIRSPLKKRFKNSHDTIESLIETKSHVPSSEIKDEYTARDIYNKLQTAWINESNTPELLNYQNGLIDILTDQISEMEKNLSETVDFTVNIGTHVLELARIRYLISSYIRIRLKKIEDYVCDVLKEYENNSKLLSDNEKQFALRYRNIVKNHLSDFVVQMPPNMSTIKNHMIAKPFRSNSYVFMRVKKPIPSIVTGKDTDSSVKQIVNFIPDNQYLIKYSLIKKYIGCIELI</sequence>
<organism evidence="7 8">
    <name type="scientific">Intoshia linei</name>
    <dbReference type="NCBI Taxonomy" id="1819745"/>
    <lineage>
        <taxon>Eukaryota</taxon>
        <taxon>Metazoa</taxon>
        <taxon>Spiralia</taxon>
        <taxon>Lophotrochozoa</taxon>
        <taxon>Mesozoa</taxon>
        <taxon>Orthonectida</taxon>
        <taxon>Rhopaluridae</taxon>
        <taxon>Intoshia</taxon>
    </lineage>
</organism>
<dbReference type="CDD" id="cd11711">
    <property type="entry name" value="GINS_A_Sld5"/>
    <property type="match status" value="1"/>
</dbReference>
<accession>A0A177B9J4</accession>
<dbReference type="GO" id="GO:0006261">
    <property type="term" value="P:DNA-templated DNA replication"/>
    <property type="evidence" value="ECO:0007669"/>
    <property type="project" value="InterPro"/>
</dbReference>
<dbReference type="SUPFAM" id="SSF160059">
    <property type="entry name" value="PriA/YqbF domain"/>
    <property type="match status" value="1"/>
</dbReference>
<feature type="region of interest" description="Disordered" evidence="5">
    <location>
        <begin position="1"/>
        <end position="25"/>
    </location>
</feature>
<dbReference type="OrthoDB" id="338231at2759"/>
<keyword evidence="2" id="KW-0235">DNA replication</keyword>
<dbReference type="InterPro" id="IPR021151">
    <property type="entry name" value="GINS_A"/>
</dbReference>
<evidence type="ECO:0000256" key="4">
    <source>
        <dbReference type="ARBA" id="ARBA00030869"/>
    </source>
</evidence>
<dbReference type="PANTHER" id="PTHR21206:SF0">
    <property type="entry name" value="DNA REPLICATION COMPLEX GINS PROTEIN SLD5"/>
    <property type="match status" value="1"/>
</dbReference>
<dbReference type="InterPro" id="IPR038749">
    <property type="entry name" value="Sld5_GINS_A"/>
</dbReference>
<evidence type="ECO:0000313" key="8">
    <source>
        <dbReference type="Proteomes" id="UP000078046"/>
    </source>
</evidence>
<dbReference type="InterPro" id="IPR036224">
    <property type="entry name" value="GINS_bundle-like_dom_sf"/>
</dbReference>
<dbReference type="AlphaFoldDB" id="A0A177B9J4"/>
<dbReference type="Pfam" id="PF05916">
    <property type="entry name" value="Sld5"/>
    <property type="match status" value="1"/>
</dbReference>
<dbReference type="EMBL" id="LWCA01000094">
    <property type="protein sequence ID" value="OAF70969.1"/>
    <property type="molecule type" value="Genomic_DNA"/>
</dbReference>
<feature type="compositionally biased region" description="Basic and acidic residues" evidence="5">
    <location>
        <begin position="1"/>
        <end position="18"/>
    </location>
</feature>
<comment type="subcellular location">
    <subcellularLocation>
        <location evidence="1">Nucleus</location>
    </subcellularLocation>
</comment>
<gene>
    <name evidence="7" type="ORF">A3Q56_01210</name>
</gene>
<keyword evidence="8" id="KW-1185">Reference proteome</keyword>
<dbReference type="PANTHER" id="PTHR21206">
    <property type="entry name" value="SLD5 PROTEIN"/>
    <property type="match status" value="1"/>
</dbReference>
<evidence type="ECO:0000259" key="6">
    <source>
        <dbReference type="Pfam" id="PF05916"/>
    </source>
</evidence>
<evidence type="ECO:0000313" key="7">
    <source>
        <dbReference type="EMBL" id="OAF70969.1"/>
    </source>
</evidence>
<name>A0A177B9J4_9BILA</name>
<dbReference type="GO" id="GO:0000811">
    <property type="term" value="C:GINS complex"/>
    <property type="evidence" value="ECO:0007669"/>
    <property type="project" value="TreeGrafter"/>
</dbReference>
<keyword evidence="3" id="KW-0539">Nucleus</keyword>
<evidence type="ECO:0000256" key="1">
    <source>
        <dbReference type="ARBA" id="ARBA00004123"/>
    </source>
</evidence>
<dbReference type="GO" id="GO:0000727">
    <property type="term" value="P:double-strand break repair via break-induced replication"/>
    <property type="evidence" value="ECO:0007669"/>
    <property type="project" value="TreeGrafter"/>
</dbReference>
<dbReference type="SUPFAM" id="SSF158573">
    <property type="entry name" value="GINS helical bundle-like"/>
    <property type="match status" value="1"/>
</dbReference>